<evidence type="ECO:0000313" key="3">
    <source>
        <dbReference type="EMBL" id="KAK8043408.1"/>
    </source>
</evidence>
<proteinExistence type="predicted"/>
<gene>
    <name evidence="3" type="ORF">PG993_005838</name>
</gene>
<dbReference type="Pfam" id="PF14420">
    <property type="entry name" value="Clr5"/>
    <property type="match status" value="1"/>
</dbReference>
<feature type="region of interest" description="Disordered" evidence="1">
    <location>
        <begin position="1"/>
        <end position="36"/>
    </location>
</feature>
<dbReference type="Proteomes" id="UP001444661">
    <property type="component" value="Unassembled WGS sequence"/>
</dbReference>
<accession>A0ABR1T9X3</accession>
<protein>
    <recommendedName>
        <fullName evidence="2">Clr5 domain-containing protein</fullName>
    </recommendedName>
</protein>
<dbReference type="InterPro" id="IPR025676">
    <property type="entry name" value="Clr5_dom"/>
</dbReference>
<organism evidence="3 4">
    <name type="scientific">Apiospora rasikravindrae</name>
    <dbReference type="NCBI Taxonomy" id="990691"/>
    <lineage>
        <taxon>Eukaryota</taxon>
        <taxon>Fungi</taxon>
        <taxon>Dikarya</taxon>
        <taxon>Ascomycota</taxon>
        <taxon>Pezizomycotina</taxon>
        <taxon>Sordariomycetes</taxon>
        <taxon>Xylariomycetidae</taxon>
        <taxon>Amphisphaeriales</taxon>
        <taxon>Apiosporaceae</taxon>
        <taxon>Apiospora</taxon>
    </lineage>
</organism>
<keyword evidence="4" id="KW-1185">Reference proteome</keyword>
<evidence type="ECO:0000259" key="2">
    <source>
        <dbReference type="Pfam" id="PF14420"/>
    </source>
</evidence>
<dbReference type="PANTHER" id="PTHR38788">
    <property type="entry name" value="CLR5 DOMAIN-CONTAINING PROTEIN"/>
    <property type="match status" value="1"/>
</dbReference>
<sequence length="508" mass="58325">MTYPPPPPPHAETTIIDHLPGGLTDASNRKGNRGSPASLQTYKEAIRQLYLVEDMRLDDVIRVLSAKGVQATRRMYKTQLGKWKFFKNNRKSDVAAILKNQRQRAAAGKQTAFIRHGKRIDVARYLERSGSTVDDLLGRTGTVVPEHVRCVTPPPGSSLLRSPGDLGFKENVGHWFTLEGDKYKVLNHDEESMYESFRRSPSFRVITTYSDAVWLLSRHYVAEGMARARVAFDQFPTILHEWPHYAIFQLLALSMFQPITSIHQSLWRYLAEYCAIRLGKRHITYLAINEIARIFNAGDEEHRTELLGDCLTSITDTYKGSDGYYDVLKLWRQDPGLVTRRHIGYHVHLETWDPDHTHSTELVVPGDVSDKERFQAALLLDRCRTGNWECPAAYNRSVVLVTLGSAGDTTSITPYTKWHCLYQMARYHRSQCEKVPEGDATGYEYHHELARRYLWCAIDLDVKLWSPTKDYYESLVLLQEWCQEAGQAALANDMEKWKTKCVKDLLEK</sequence>
<feature type="domain" description="Clr5" evidence="2">
    <location>
        <begin position="37"/>
        <end position="87"/>
    </location>
</feature>
<feature type="compositionally biased region" description="Pro residues" evidence="1">
    <location>
        <begin position="1"/>
        <end position="10"/>
    </location>
</feature>
<evidence type="ECO:0000313" key="4">
    <source>
        <dbReference type="Proteomes" id="UP001444661"/>
    </source>
</evidence>
<dbReference type="EMBL" id="JAQQWK010000004">
    <property type="protein sequence ID" value="KAK8043408.1"/>
    <property type="molecule type" value="Genomic_DNA"/>
</dbReference>
<dbReference type="PANTHER" id="PTHR38788:SF3">
    <property type="entry name" value="CLR5 DOMAIN-CONTAINING PROTEIN"/>
    <property type="match status" value="1"/>
</dbReference>
<evidence type="ECO:0000256" key="1">
    <source>
        <dbReference type="SAM" id="MobiDB-lite"/>
    </source>
</evidence>
<comment type="caution">
    <text evidence="3">The sequence shown here is derived from an EMBL/GenBank/DDBJ whole genome shotgun (WGS) entry which is preliminary data.</text>
</comment>
<name>A0ABR1T9X3_9PEZI</name>
<reference evidence="3 4" key="1">
    <citation type="submission" date="2023-01" db="EMBL/GenBank/DDBJ databases">
        <title>Analysis of 21 Apiospora genomes using comparative genomics revels a genus with tremendous synthesis potential of carbohydrate active enzymes and secondary metabolites.</title>
        <authorList>
            <person name="Sorensen T."/>
        </authorList>
    </citation>
    <scope>NUCLEOTIDE SEQUENCE [LARGE SCALE GENOMIC DNA]</scope>
    <source>
        <strain evidence="3 4">CBS 33761</strain>
    </source>
</reference>